<dbReference type="Pfam" id="PF10294">
    <property type="entry name" value="Methyltransf_16"/>
    <property type="match status" value="1"/>
</dbReference>
<dbReference type="EMBL" id="LLXI01000065">
    <property type="protein sequence ID" value="PKY39488.1"/>
    <property type="molecule type" value="Genomic_DNA"/>
</dbReference>
<evidence type="ECO:0000313" key="1">
    <source>
        <dbReference type="EMBL" id="PKY39488.1"/>
    </source>
</evidence>
<comment type="caution">
    <text evidence="1">The sequence shown here is derived from an EMBL/GenBank/DDBJ whole genome shotgun (WGS) entry which is preliminary data.</text>
</comment>
<evidence type="ECO:0008006" key="3">
    <source>
        <dbReference type="Google" id="ProtNLM"/>
    </source>
</evidence>
<feature type="non-terminal residue" evidence="1">
    <location>
        <position position="1"/>
    </location>
</feature>
<dbReference type="Proteomes" id="UP000234323">
    <property type="component" value="Unassembled WGS sequence"/>
</dbReference>
<protein>
    <recommendedName>
        <fullName evidence="3">Methyltransferase-domain-containing protein</fullName>
    </recommendedName>
</protein>
<dbReference type="VEuPathDB" id="FungiDB:RhiirFUN_015309"/>
<dbReference type="SUPFAM" id="SSF53335">
    <property type="entry name" value="S-adenosyl-L-methionine-dependent methyltransferases"/>
    <property type="match status" value="1"/>
</dbReference>
<dbReference type="VEuPathDB" id="FungiDB:RhiirA1_407444"/>
<dbReference type="InterPro" id="IPR029063">
    <property type="entry name" value="SAM-dependent_MTases_sf"/>
</dbReference>
<dbReference type="InterPro" id="IPR019410">
    <property type="entry name" value="Methyltransf_16"/>
</dbReference>
<proteinExistence type="predicted"/>
<dbReference type="InterPro" id="IPR011990">
    <property type="entry name" value="TPR-like_helical_dom_sf"/>
</dbReference>
<organism evidence="1 2">
    <name type="scientific">Rhizophagus irregularis</name>
    <dbReference type="NCBI Taxonomy" id="588596"/>
    <lineage>
        <taxon>Eukaryota</taxon>
        <taxon>Fungi</taxon>
        <taxon>Fungi incertae sedis</taxon>
        <taxon>Mucoromycota</taxon>
        <taxon>Glomeromycotina</taxon>
        <taxon>Glomeromycetes</taxon>
        <taxon>Glomerales</taxon>
        <taxon>Glomeraceae</taxon>
        <taxon>Rhizophagus</taxon>
    </lineage>
</organism>
<accession>A0A2I1FYN5</accession>
<dbReference type="AlphaFoldDB" id="A0A2I1FYN5"/>
<reference evidence="1 2" key="1">
    <citation type="submission" date="2015-10" db="EMBL/GenBank/DDBJ databases">
        <title>Genome analyses suggest a sexual origin of heterokaryosis in a supposedly ancient asexual fungus.</title>
        <authorList>
            <person name="Ropars J."/>
            <person name="Sedzielewska K."/>
            <person name="Noel J."/>
            <person name="Charron P."/>
            <person name="Farinelli L."/>
            <person name="Marton T."/>
            <person name="Kruger M."/>
            <person name="Pelin A."/>
            <person name="Brachmann A."/>
            <person name="Corradi N."/>
        </authorList>
    </citation>
    <scope>NUCLEOTIDE SEQUENCE [LARGE SCALE GENOMIC DNA]</scope>
    <source>
        <strain evidence="1 2">A4</strain>
    </source>
</reference>
<dbReference type="VEuPathDB" id="FungiDB:FUN_018867"/>
<keyword evidence="2" id="KW-1185">Reference proteome</keyword>
<dbReference type="Gene3D" id="1.25.40.10">
    <property type="entry name" value="Tetratricopeptide repeat domain"/>
    <property type="match status" value="1"/>
</dbReference>
<evidence type="ECO:0000313" key="2">
    <source>
        <dbReference type="Proteomes" id="UP000234323"/>
    </source>
</evidence>
<gene>
    <name evidence="1" type="ORF">RhiirA4_229532</name>
</gene>
<dbReference type="PANTHER" id="PTHR14614">
    <property type="entry name" value="HEPATOCELLULAR CARCINOMA-ASSOCIATED ANTIGEN"/>
    <property type="match status" value="1"/>
</dbReference>
<dbReference type="Gene3D" id="3.40.50.150">
    <property type="entry name" value="Vaccinia Virus protein VP39"/>
    <property type="match status" value="1"/>
</dbReference>
<name>A0A2I1FYN5_9GLOM</name>
<sequence length="759" mass="87158">GESILSFVFYTRFHSFFPVFFIKPSYFLPRFRKNMSPSQFPRYYHINWKDRPRPPNDFEELKNAYAAGDYTTVIELLNSLLTNITDQVSNSKRFEAHEHILLARSLCFQQMKEYEQVLSDTTEVLKVAVINVTLTPRINDVSNDHIFCRILAYWFRSLAFEHYENWERAKDDLGALKVLVLERNKNTIITFKTRGVLSVFLPYITPLIAQYKVNSILFNLHCVNDRQRRMKNLIAKDIVRRNNPSQAFSLIDKNSENCNELAKKFHYRLLLRRPLHPNIHVNMWYTLDLMFVSEMGLFKREDLVGIQGYSLGCKLLEINGEERSEKYEVQVRPMSAESREWSDCTETDWAGVQNGGKGGLEFRIICTKKQGCNRLTISDGSFGESNEFSKYNGSNESNGFLNSELERKNSSSTNSLLQLYLYVYPILEIVSNDNNENSEFSSSNDINDDVNKKITEINNNEERNRYVQKNHLVPLAIGPIHIVNCEMYSSSCVHHLSPNGSIAAENNVVTIQSIPLCDSLSRTKSPWSIDDCLVDNYRGFELSDGKYLIIKELWDAGIPGKVWDSAFIVVQMIEEKIRRNRNLFSGKRILDLSTGTGFVGLYLAARLSTIQSDKSSEKTDNLKTNIILTDLDYALKLVRGNLELNKHILDFSSKVTVDVDSLRWGDLTKAENFGVLDYVFASDVVYEPDLFDSLVQTLISVCTPGRTKIYLGYKKRGLTKEEETRFFDELGNKFQISVVQGLGNLAEEGKVNVYELSIK</sequence>